<protein>
    <submittedName>
        <fullName evidence="2">Histidine-type phosphatase</fullName>
    </submittedName>
</protein>
<feature type="signal peptide" evidence="1">
    <location>
        <begin position="1"/>
        <end position="21"/>
    </location>
</feature>
<name>A0A4Q2J0V4_9SPHN</name>
<evidence type="ECO:0000256" key="1">
    <source>
        <dbReference type="SAM" id="SignalP"/>
    </source>
</evidence>
<dbReference type="EMBL" id="SDPT01000001">
    <property type="protein sequence ID" value="RXZ35343.1"/>
    <property type="molecule type" value="Genomic_DNA"/>
</dbReference>
<dbReference type="Gene3D" id="3.40.50.1240">
    <property type="entry name" value="Phosphoglycerate mutase-like"/>
    <property type="match status" value="2"/>
</dbReference>
<dbReference type="AlphaFoldDB" id="A0A4Q2J0V4"/>
<comment type="caution">
    <text evidence="2">The sequence shown here is derived from an EMBL/GenBank/DDBJ whole genome shotgun (WGS) entry which is preliminary data.</text>
</comment>
<proteinExistence type="predicted"/>
<dbReference type="InterPro" id="IPR029033">
    <property type="entry name" value="His_PPase_superfam"/>
</dbReference>
<dbReference type="Pfam" id="PF00328">
    <property type="entry name" value="His_Phos_2"/>
    <property type="match status" value="1"/>
</dbReference>
<gene>
    <name evidence="2" type="ORF">EO081_06900</name>
</gene>
<dbReference type="SUPFAM" id="SSF53254">
    <property type="entry name" value="Phosphoglycerate mutase-like"/>
    <property type="match status" value="1"/>
</dbReference>
<reference evidence="2 3" key="1">
    <citation type="submission" date="2019-01" db="EMBL/GenBank/DDBJ databases">
        <title>Sphingomonas mucosissima sp. nov. and Sphingomonas desiccabilis sp. nov., from biological soil crusts in the Colorado Plateau, USA.</title>
        <authorList>
            <person name="Zhu D."/>
        </authorList>
    </citation>
    <scope>NUCLEOTIDE SEQUENCE [LARGE SCALE GENOMIC DNA]</scope>
    <source>
        <strain evidence="2 3">CP1D</strain>
    </source>
</reference>
<keyword evidence="1" id="KW-0732">Signal</keyword>
<dbReference type="OrthoDB" id="395886at2"/>
<sequence length="424" mass="44851">MNQYLAGAALAILALAQSAVAQPAPDAPPAGPLKLERVVLLMRHGVRPSTKFPATPVGTTRDPWPAWSTAAGDLTPHGAEAIRRLGAYDRALFAQQGLLPASGCAAPGTVVAWASSASRAIKTGKAFLETLQPGCAVPLDHPVNEDDDAVFHPLDGSMEIDGQKALASAQALLPPGGIAGEIARNADAFAVLERVIGCCPGDACGTTATKHQPVCHSHRETRLLAEQGDKPDLDGALGFASTAGQTILLQYLEGMPMRSVGWGRASKRDIQTMLRFHPVKFRYETRPAYVAERVAAPIARRIGMALNQGDARVTLLFGHDSNLAALGGFYDLHWTMADYPADDIAPGGAIGFERWSDAAGNGFVRAFVQAQTMDQVRNLAQLGKRNAPDRRYIAIPGCADADTPCALAIFNRITAAKLASPAER</sequence>
<keyword evidence="3" id="KW-1185">Reference proteome</keyword>
<feature type="chain" id="PRO_5020365244" evidence="1">
    <location>
        <begin position="22"/>
        <end position="424"/>
    </location>
</feature>
<dbReference type="Proteomes" id="UP000292347">
    <property type="component" value="Unassembled WGS sequence"/>
</dbReference>
<dbReference type="CDD" id="cd07061">
    <property type="entry name" value="HP_HAP_like"/>
    <property type="match status" value="1"/>
</dbReference>
<dbReference type="InterPro" id="IPR000560">
    <property type="entry name" value="His_Pase_clade-2"/>
</dbReference>
<evidence type="ECO:0000313" key="2">
    <source>
        <dbReference type="EMBL" id="RXZ35343.1"/>
    </source>
</evidence>
<evidence type="ECO:0000313" key="3">
    <source>
        <dbReference type="Proteomes" id="UP000292347"/>
    </source>
</evidence>
<organism evidence="2 3">
    <name type="scientific">Sphingomonas desiccabilis</name>
    <dbReference type="NCBI Taxonomy" id="429134"/>
    <lineage>
        <taxon>Bacteria</taxon>
        <taxon>Pseudomonadati</taxon>
        <taxon>Pseudomonadota</taxon>
        <taxon>Alphaproteobacteria</taxon>
        <taxon>Sphingomonadales</taxon>
        <taxon>Sphingomonadaceae</taxon>
        <taxon>Sphingomonas</taxon>
    </lineage>
</organism>
<accession>A0A4Q2J0V4</accession>